<evidence type="ECO:0000256" key="3">
    <source>
        <dbReference type="SAM" id="MobiDB-lite"/>
    </source>
</evidence>
<dbReference type="InterPro" id="IPR009053">
    <property type="entry name" value="Prefoldin"/>
</dbReference>
<dbReference type="Proteomes" id="UP000232323">
    <property type="component" value="Unassembled WGS sequence"/>
</dbReference>
<comment type="similarity">
    <text evidence="1">Belongs to the prefoldin subunit beta family.</text>
</comment>
<dbReference type="OrthoDB" id="248120at2759"/>
<keyword evidence="5" id="KW-1185">Reference proteome</keyword>
<dbReference type="InterPro" id="IPR002777">
    <property type="entry name" value="PFD_beta-like"/>
</dbReference>
<sequence length="124" mass="14271">MSEMESLRVSLNKEAEAYRVIQSEMTKLVTTRTRLQSQVNENEMVLEELNRLDDEASVFKMIGPALIKQDLVEAKSNVNKRIEYIKGEIDRLDKQLKGLESKSKDKENEVMKAQRKLQSLVQGS</sequence>
<gene>
    <name evidence="4" type="ORF">CEUSTIGMA_g1490.t1</name>
</gene>
<dbReference type="GO" id="GO:0005737">
    <property type="term" value="C:cytoplasm"/>
    <property type="evidence" value="ECO:0007669"/>
    <property type="project" value="TreeGrafter"/>
</dbReference>
<evidence type="ECO:0000313" key="4">
    <source>
        <dbReference type="EMBL" id="GAX74040.1"/>
    </source>
</evidence>
<dbReference type="GO" id="GO:0009409">
    <property type="term" value="P:response to cold"/>
    <property type="evidence" value="ECO:0007669"/>
    <property type="project" value="UniProtKB-ARBA"/>
</dbReference>
<dbReference type="SUPFAM" id="SSF46579">
    <property type="entry name" value="Prefoldin"/>
    <property type="match status" value="1"/>
</dbReference>
<dbReference type="Pfam" id="PF01920">
    <property type="entry name" value="Prefoldin_2"/>
    <property type="match status" value="1"/>
</dbReference>
<dbReference type="PANTHER" id="PTHR21431">
    <property type="entry name" value="PREFOLDIN SUBUNIT 6"/>
    <property type="match status" value="1"/>
</dbReference>
<evidence type="ECO:0000256" key="1">
    <source>
        <dbReference type="ARBA" id="ARBA00008045"/>
    </source>
</evidence>
<name>A0A250WU08_9CHLO</name>
<evidence type="ECO:0000256" key="2">
    <source>
        <dbReference type="ARBA" id="ARBA00023186"/>
    </source>
</evidence>
<dbReference type="CDD" id="cd23161">
    <property type="entry name" value="Prefoldin_6"/>
    <property type="match status" value="1"/>
</dbReference>
<feature type="region of interest" description="Disordered" evidence="3">
    <location>
        <begin position="100"/>
        <end position="124"/>
    </location>
</feature>
<dbReference type="GO" id="GO:0051082">
    <property type="term" value="F:unfolded protein binding"/>
    <property type="evidence" value="ECO:0007669"/>
    <property type="project" value="InterPro"/>
</dbReference>
<dbReference type="GO" id="GO:0016272">
    <property type="term" value="C:prefoldin complex"/>
    <property type="evidence" value="ECO:0007669"/>
    <property type="project" value="InterPro"/>
</dbReference>
<dbReference type="STRING" id="1157962.A0A250WU08"/>
<evidence type="ECO:0008006" key="6">
    <source>
        <dbReference type="Google" id="ProtNLM"/>
    </source>
</evidence>
<comment type="caution">
    <text evidence="4">The sequence shown here is derived from an EMBL/GenBank/DDBJ whole genome shotgun (WGS) entry which is preliminary data.</text>
</comment>
<reference evidence="4 5" key="1">
    <citation type="submission" date="2017-08" db="EMBL/GenBank/DDBJ databases">
        <title>Acidophilic green algal genome provides insights into adaptation to an acidic environment.</title>
        <authorList>
            <person name="Hirooka S."/>
            <person name="Hirose Y."/>
            <person name="Kanesaki Y."/>
            <person name="Higuchi S."/>
            <person name="Fujiwara T."/>
            <person name="Onuma R."/>
            <person name="Era A."/>
            <person name="Ohbayashi R."/>
            <person name="Uzuka A."/>
            <person name="Nozaki H."/>
            <person name="Yoshikawa H."/>
            <person name="Miyagishima S.Y."/>
        </authorList>
    </citation>
    <scope>NUCLEOTIDE SEQUENCE [LARGE SCALE GENOMIC DNA]</scope>
    <source>
        <strain evidence="4 5">NIES-2499</strain>
    </source>
</reference>
<organism evidence="4 5">
    <name type="scientific">Chlamydomonas eustigma</name>
    <dbReference type="NCBI Taxonomy" id="1157962"/>
    <lineage>
        <taxon>Eukaryota</taxon>
        <taxon>Viridiplantae</taxon>
        <taxon>Chlorophyta</taxon>
        <taxon>core chlorophytes</taxon>
        <taxon>Chlorophyceae</taxon>
        <taxon>CS clade</taxon>
        <taxon>Chlamydomonadales</taxon>
        <taxon>Chlamydomonadaceae</taxon>
        <taxon>Chlamydomonas</taxon>
    </lineage>
</organism>
<protein>
    <recommendedName>
        <fullName evidence="6">Prefoldin subunit 6</fullName>
    </recommendedName>
</protein>
<accession>A0A250WU08</accession>
<dbReference type="AlphaFoldDB" id="A0A250WU08"/>
<dbReference type="GO" id="GO:0051131">
    <property type="term" value="P:chaperone-mediated protein complex assembly"/>
    <property type="evidence" value="ECO:0007669"/>
    <property type="project" value="TreeGrafter"/>
</dbReference>
<dbReference type="GO" id="GO:0006457">
    <property type="term" value="P:protein folding"/>
    <property type="evidence" value="ECO:0007669"/>
    <property type="project" value="InterPro"/>
</dbReference>
<feature type="compositionally biased region" description="Basic and acidic residues" evidence="3">
    <location>
        <begin position="100"/>
        <end position="112"/>
    </location>
</feature>
<dbReference type="FunFam" id="1.10.287.370:FF:000003">
    <property type="entry name" value="Prefoldin subunit 6"/>
    <property type="match status" value="1"/>
</dbReference>
<proteinExistence type="inferred from homology"/>
<dbReference type="EMBL" id="BEGY01000005">
    <property type="protein sequence ID" value="GAX74040.1"/>
    <property type="molecule type" value="Genomic_DNA"/>
</dbReference>
<dbReference type="Gene3D" id="1.10.287.370">
    <property type="match status" value="1"/>
</dbReference>
<dbReference type="GO" id="GO:0051087">
    <property type="term" value="F:protein-folding chaperone binding"/>
    <property type="evidence" value="ECO:0007669"/>
    <property type="project" value="TreeGrafter"/>
</dbReference>
<keyword evidence="2" id="KW-0143">Chaperone</keyword>
<dbReference type="PANTHER" id="PTHR21431:SF0">
    <property type="entry name" value="PREFOLDIN SUBUNIT 6"/>
    <property type="match status" value="1"/>
</dbReference>
<evidence type="ECO:0000313" key="5">
    <source>
        <dbReference type="Proteomes" id="UP000232323"/>
    </source>
</evidence>